<feature type="compositionally biased region" description="Acidic residues" evidence="1">
    <location>
        <begin position="401"/>
        <end position="410"/>
    </location>
</feature>
<gene>
    <name evidence="2" type="ORF">LTR97_002914</name>
</gene>
<feature type="region of interest" description="Disordered" evidence="1">
    <location>
        <begin position="536"/>
        <end position="702"/>
    </location>
</feature>
<feature type="region of interest" description="Disordered" evidence="1">
    <location>
        <begin position="134"/>
        <end position="153"/>
    </location>
</feature>
<evidence type="ECO:0000256" key="1">
    <source>
        <dbReference type="SAM" id="MobiDB-lite"/>
    </source>
</evidence>
<dbReference type="Proteomes" id="UP001310594">
    <property type="component" value="Unassembled WGS sequence"/>
</dbReference>
<feature type="compositionally biased region" description="Pro residues" evidence="1">
    <location>
        <begin position="691"/>
        <end position="702"/>
    </location>
</feature>
<organism evidence="2 3">
    <name type="scientific">Elasticomyces elasticus</name>
    <dbReference type="NCBI Taxonomy" id="574655"/>
    <lineage>
        <taxon>Eukaryota</taxon>
        <taxon>Fungi</taxon>
        <taxon>Dikarya</taxon>
        <taxon>Ascomycota</taxon>
        <taxon>Pezizomycotina</taxon>
        <taxon>Dothideomycetes</taxon>
        <taxon>Dothideomycetidae</taxon>
        <taxon>Mycosphaerellales</taxon>
        <taxon>Teratosphaeriaceae</taxon>
        <taxon>Elasticomyces</taxon>
    </lineage>
</organism>
<accession>A0AAN7ZPR0</accession>
<feature type="compositionally biased region" description="Polar residues" evidence="1">
    <location>
        <begin position="238"/>
        <end position="249"/>
    </location>
</feature>
<sequence length="702" mass="75715">MELLASRVLAQQLYSRCRESADAYKPFSLSLKRLRNVLEDIEDGVEDSTTSESYNARLNEQVERCHGILIQLDAAMRPQQDAAELQPPTAEAVLDLKTAIDVACHQLSVAYEAPSNLGSNIGGLQLRLQTNAGSTTTSSHAKSTSTSATSCDTRKLSTSSSTWSLVKAESSTGESIVYVASAATSPALTPMYKEEKQVCSTSGGLAPSRSPSAWASTFALDPLSIPMDEASAFILSDDSPTTSDRTYLSPTRPWSGAITTPLSDAKEAEVLATTESVEREHPAHSTTDQSQGLGISTKDPVQPKRIDAVEMHDEMISETHGAPSTPTNPTAPSPSFGDIKGGLSPIQNKTALSSAKADDDRKSAPTPPARAPPPPPPSPKRPRNASISRYVITNTTHLDDEVTDDSDDETATAPTVRAPVPTEDIQIGYVALRSPSTSIPVVRVDDSACEAVPPEEQHQSPSSHIAWASASLEEALTTPSEKEVLSNQSLTNTTNAKPPPLPQRPRRYKTVHSTQSASLSVLDSFITQALVDLEGNDRSHTDRKDHKLKQRKSVGDALNVCPSTNQNSSTRRWSWQRRSRSRSELDQTQMPPGPPQRQASYSGIPSLGMHSELEERCAKPLPPPPQRQRSHSGLAQLIRDEQAARAPVPVVPQSQRSHSGLAQLIRQDGRSPGLGMRPFMRSSSDLEREAPPPIPPRPAART</sequence>
<evidence type="ECO:0000313" key="2">
    <source>
        <dbReference type="EMBL" id="KAK5703901.1"/>
    </source>
</evidence>
<reference evidence="2" key="1">
    <citation type="submission" date="2023-08" db="EMBL/GenBank/DDBJ databases">
        <title>Black Yeasts Isolated from many extreme environments.</title>
        <authorList>
            <person name="Coleine C."/>
            <person name="Stajich J.E."/>
            <person name="Selbmann L."/>
        </authorList>
    </citation>
    <scope>NUCLEOTIDE SEQUENCE</scope>
    <source>
        <strain evidence="2">CCFEE 5810</strain>
    </source>
</reference>
<feature type="region of interest" description="Disordered" evidence="1">
    <location>
        <begin position="317"/>
        <end position="421"/>
    </location>
</feature>
<feature type="compositionally biased region" description="Pro residues" evidence="1">
    <location>
        <begin position="365"/>
        <end position="379"/>
    </location>
</feature>
<proteinExistence type="predicted"/>
<evidence type="ECO:0000313" key="3">
    <source>
        <dbReference type="Proteomes" id="UP001310594"/>
    </source>
</evidence>
<feature type="compositionally biased region" description="Low complexity" evidence="1">
    <location>
        <begin position="134"/>
        <end position="150"/>
    </location>
</feature>
<feature type="region of interest" description="Disordered" evidence="1">
    <location>
        <begin position="475"/>
        <end position="516"/>
    </location>
</feature>
<feature type="compositionally biased region" description="Basic and acidic residues" evidence="1">
    <location>
        <begin position="536"/>
        <end position="545"/>
    </location>
</feature>
<comment type="caution">
    <text evidence="2">The sequence shown here is derived from an EMBL/GenBank/DDBJ whole genome shotgun (WGS) entry which is preliminary data.</text>
</comment>
<name>A0AAN7ZPR0_9PEZI</name>
<feature type="compositionally biased region" description="Polar residues" evidence="1">
    <location>
        <begin position="385"/>
        <end position="396"/>
    </location>
</feature>
<feature type="compositionally biased region" description="Polar residues" evidence="1">
    <location>
        <begin position="485"/>
        <end position="496"/>
    </location>
</feature>
<protein>
    <submittedName>
        <fullName evidence="2">Uncharacterized protein</fullName>
    </submittedName>
</protein>
<dbReference type="EMBL" id="JAVRQU010000004">
    <property type="protein sequence ID" value="KAK5703901.1"/>
    <property type="molecule type" value="Genomic_DNA"/>
</dbReference>
<feature type="compositionally biased region" description="Low complexity" evidence="1">
    <location>
        <begin position="322"/>
        <end position="335"/>
    </location>
</feature>
<feature type="compositionally biased region" description="Polar residues" evidence="1">
    <location>
        <begin position="284"/>
        <end position="294"/>
    </location>
</feature>
<dbReference type="AlphaFoldDB" id="A0AAN7ZPR0"/>
<feature type="region of interest" description="Disordered" evidence="1">
    <location>
        <begin position="236"/>
        <end position="302"/>
    </location>
</feature>